<dbReference type="GO" id="GO:0005829">
    <property type="term" value="C:cytosol"/>
    <property type="evidence" value="ECO:0007669"/>
    <property type="project" value="TreeGrafter"/>
</dbReference>
<sequence>MSAEDRPDLRGQHAFQVEGKDHGRAMLAQGGRAGRRSRTREFWSLHLPPAMAEYSKVASPKSRMYHGVMATRVNNVQSIDAKDRAILDLVQRDAKLAQAEIARQVGLSAAAVNERLKKLEQAGVIRRYVAIVDPRAAGTSLTAFVEVFIEHPRYEPGFFEQMLRLDEVQECHHITGEFSLLLKVRVRDMESLQHLLLRRLNALEGVRQTRTVMVLSTQKEETRIALGTQGEDS</sequence>
<name>A0A538S8S9_UNCEI</name>
<dbReference type="InterPro" id="IPR036390">
    <property type="entry name" value="WH_DNA-bd_sf"/>
</dbReference>
<dbReference type="Gene3D" id="3.30.70.920">
    <property type="match status" value="1"/>
</dbReference>
<dbReference type="Pfam" id="PF01037">
    <property type="entry name" value="AsnC_trans_reg"/>
    <property type="match status" value="1"/>
</dbReference>
<dbReference type="Pfam" id="PF13412">
    <property type="entry name" value="HTH_24"/>
    <property type="match status" value="1"/>
</dbReference>
<evidence type="ECO:0000256" key="3">
    <source>
        <dbReference type="ARBA" id="ARBA00023163"/>
    </source>
</evidence>
<dbReference type="InterPro" id="IPR000485">
    <property type="entry name" value="AsnC-type_HTH_dom"/>
</dbReference>
<feature type="domain" description="HTH asnC-type" evidence="5">
    <location>
        <begin position="79"/>
        <end position="140"/>
    </location>
</feature>
<evidence type="ECO:0000259" key="5">
    <source>
        <dbReference type="PROSITE" id="PS50956"/>
    </source>
</evidence>
<dbReference type="InterPro" id="IPR036388">
    <property type="entry name" value="WH-like_DNA-bd_sf"/>
</dbReference>
<dbReference type="PANTHER" id="PTHR30154:SF34">
    <property type="entry name" value="TRANSCRIPTIONAL REGULATOR AZLB"/>
    <property type="match status" value="1"/>
</dbReference>
<dbReference type="AlphaFoldDB" id="A0A538S8S9"/>
<reference evidence="6 7" key="1">
    <citation type="journal article" date="2019" name="Nat. Microbiol.">
        <title>Mediterranean grassland soil C-N compound turnover is dependent on rainfall and depth, and is mediated by genomically divergent microorganisms.</title>
        <authorList>
            <person name="Diamond S."/>
            <person name="Andeer P.F."/>
            <person name="Li Z."/>
            <person name="Crits-Christoph A."/>
            <person name="Burstein D."/>
            <person name="Anantharaman K."/>
            <person name="Lane K.R."/>
            <person name="Thomas B.C."/>
            <person name="Pan C."/>
            <person name="Northen T.R."/>
            <person name="Banfield J.F."/>
        </authorList>
    </citation>
    <scope>NUCLEOTIDE SEQUENCE [LARGE SCALE GENOMIC DNA]</scope>
    <source>
        <strain evidence="6">WS_3</strain>
    </source>
</reference>
<dbReference type="CDD" id="cd00090">
    <property type="entry name" value="HTH_ARSR"/>
    <property type="match status" value="1"/>
</dbReference>
<dbReference type="InterPro" id="IPR011008">
    <property type="entry name" value="Dimeric_a/b-barrel"/>
</dbReference>
<dbReference type="SUPFAM" id="SSF54909">
    <property type="entry name" value="Dimeric alpha+beta barrel"/>
    <property type="match status" value="1"/>
</dbReference>
<comment type="caution">
    <text evidence="6">The sequence shown here is derived from an EMBL/GenBank/DDBJ whole genome shotgun (WGS) entry which is preliminary data.</text>
</comment>
<keyword evidence="1" id="KW-0805">Transcription regulation</keyword>
<evidence type="ECO:0000313" key="7">
    <source>
        <dbReference type="Proteomes" id="UP000320184"/>
    </source>
</evidence>
<keyword evidence="2" id="KW-0238">DNA-binding</keyword>
<protein>
    <submittedName>
        <fullName evidence="6">Lrp/AsnC family transcriptional regulator</fullName>
    </submittedName>
</protein>
<dbReference type="PRINTS" id="PR00033">
    <property type="entry name" value="HTHASNC"/>
</dbReference>
<dbReference type="GO" id="GO:0043565">
    <property type="term" value="F:sequence-specific DNA binding"/>
    <property type="evidence" value="ECO:0007669"/>
    <property type="project" value="InterPro"/>
</dbReference>
<evidence type="ECO:0000256" key="4">
    <source>
        <dbReference type="SAM" id="MobiDB-lite"/>
    </source>
</evidence>
<evidence type="ECO:0000313" key="6">
    <source>
        <dbReference type="EMBL" id="TMQ47783.1"/>
    </source>
</evidence>
<dbReference type="InterPro" id="IPR011991">
    <property type="entry name" value="ArsR-like_HTH"/>
</dbReference>
<organism evidence="6 7">
    <name type="scientific">Eiseniibacteriota bacterium</name>
    <dbReference type="NCBI Taxonomy" id="2212470"/>
    <lineage>
        <taxon>Bacteria</taxon>
        <taxon>Candidatus Eiseniibacteriota</taxon>
    </lineage>
</organism>
<dbReference type="GO" id="GO:0043200">
    <property type="term" value="P:response to amino acid"/>
    <property type="evidence" value="ECO:0007669"/>
    <property type="project" value="TreeGrafter"/>
</dbReference>
<dbReference type="InterPro" id="IPR019887">
    <property type="entry name" value="Tscrpt_reg_AsnC/Lrp_C"/>
</dbReference>
<dbReference type="PROSITE" id="PS00519">
    <property type="entry name" value="HTH_ASNC_1"/>
    <property type="match status" value="1"/>
</dbReference>
<dbReference type="InterPro" id="IPR019885">
    <property type="entry name" value="Tscrpt_reg_HTH_AsnC-type_CS"/>
</dbReference>
<dbReference type="InterPro" id="IPR019888">
    <property type="entry name" value="Tscrpt_reg_AsnC-like"/>
</dbReference>
<dbReference type="Gene3D" id="1.10.10.10">
    <property type="entry name" value="Winged helix-like DNA-binding domain superfamily/Winged helix DNA-binding domain"/>
    <property type="match status" value="1"/>
</dbReference>
<dbReference type="PANTHER" id="PTHR30154">
    <property type="entry name" value="LEUCINE-RESPONSIVE REGULATORY PROTEIN"/>
    <property type="match status" value="1"/>
</dbReference>
<evidence type="ECO:0000256" key="1">
    <source>
        <dbReference type="ARBA" id="ARBA00023015"/>
    </source>
</evidence>
<dbReference type="PROSITE" id="PS50956">
    <property type="entry name" value="HTH_ASNC_2"/>
    <property type="match status" value="1"/>
</dbReference>
<gene>
    <name evidence="6" type="ORF">E6K73_13160</name>
</gene>
<evidence type="ECO:0000256" key="2">
    <source>
        <dbReference type="ARBA" id="ARBA00023125"/>
    </source>
</evidence>
<feature type="compositionally biased region" description="Basic and acidic residues" evidence="4">
    <location>
        <begin position="1"/>
        <end position="11"/>
    </location>
</feature>
<proteinExistence type="predicted"/>
<keyword evidence="3" id="KW-0804">Transcription</keyword>
<dbReference type="SMART" id="SM00344">
    <property type="entry name" value="HTH_ASNC"/>
    <property type="match status" value="1"/>
</dbReference>
<feature type="region of interest" description="Disordered" evidence="4">
    <location>
        <begin position="1"/>
        <end position="24"/>
    </location>
</feature>
<dbReference type="EMBL" id="VBOT01000166">
    <property type="protein sequence ID" value="TMQ47783.1"/>
    <property type="molecule type" value="Genomic_DNA"/>
</dbReference>
<dbReference type="Proteomes" id="UP000320184">
    <property type="component" value="Unassembled WGS sequence"/>
</dbReference>
<accession>A0A538S8S9</accession>
<dbReference type="SUPFAM" id="SSF46785">
    <property type="entry name" value="Winged helix' DNA-binding domain"/>
    <property type="match status" value="1"/>
</dbReference>